<gene>
    <name evidence="2" type="ORF">EDC64_1351</name>
</gene>
<dbReference type="AlphaFoldDB" id="A0A4V6NZE5"/>
<comment type="caution">
    <text evidence="2">The sequence shown here is derived from an EMBL/GenBank/DDBJ whole genome shotgun (WGS) entry which is preliminary data.</text>
</comment>
<keyword evidence="2" id="KW-0540">Nuclease</keyword>
<feature type="domain" description="TnsA endonuclease N-terminal" evidence="1">
    <location>
        <begin position="58"/>
        <end position="130"/>
    </location>
</feature>
<organism evidence="2 3">
    <name type="scientific">Aquabacter spiritensis</name>
    <dbReference type="NCBI Taxonomy" id="933073"/>
    <lineage>
        <taxon>Bacteria</taxon>
        <taxon>Pseudomonadati</taxon>
        <taxon>Pseudomonadota</taxon>
        <taxon>Alphaproteobacteria</taxon>
        <taxon>Hyphomicrobiales</taxon>
        <taxon>Xanthobacteraceae</taxon>
        <taxon>Aquabacter</taxon>
    </lineage>
</organism>
<proteinExistence type="predicted"/>
<evidence type="ECO:0000259" key="1">
    <source>
        <dbReference type="Pfam" id="PF08722"/>
    </source>
</evidence>
<dbReference type="Proteomes" id="UP000294664">
    <property type="component" value="Unassembled WGS sequence"/>
</dbReference>
<keyword evidence="3" id="KW-1185">Reference proteome</keyword>
<evidence type="ECO:0000313" key="2">
    <source>
        <dbReference type="EMBL" id="TCT00178.1"/>
    </source>
</evidence>
<keyword evidence="2" id="KW-0378">Hydrolase</keyword>
<reference evidence="2 3" key="1">
    <citation type="submission" date="2019-03" db="EMBL/GenBank/DDBJ databases">
        <title>Genomic Encyclopedia of Type Strains, Phase IV (KMG-IV): sequencing the most valuable type-strain genomes for metagenomic binning, comparative biology and taxonomic classification.</title>
        <authorList>
            <person name="Goeker M."/>
        </authorList>
    </citation>
    <scope>NUCLEOTIDE SEQUENCE [LARGE SCALE GENOMIC DNA]</scope>
    <source>
        <strain evidence="2 3">DSM 9035</strain>
    </source>
</reference>
<sequence>MVALNDRESGKLMRRIPLSRRSHVTGFQPLDGEAIEHESALERDFVMLAQFADAGATVRSQPITIRFDAEGQSRRYTPDFHVAWSDGRSELVEIKYRADLRAQWQRLRPAFAAARRVAVQDGGRFRIVTESGIRGPLLDHARRLLPLRGAPLDTAVAEQAMMAARSLAEPTFGAIVSAASQDRVQALGAVWRLLARGALVADLSRPVAFDTVVRAS</sequence>
<dbReference type="Pfam" id="PF08722">
    <property type="entry name" value="Tn7_TnsA-like_N"/>
    <property type="match status" value="1"/>
</dbReference>
<dbReference type="GO" id="GO:0004519">
    <property type="term" value="F:endonuclease activity"/>
    <property type="evidence" value="ECO:0007669"/>
    <property type="project" value="UniProtKB-KW"/>
</dbReference>
<evidence type="ECO:0000313" key="3">
    <source>
        <dbReference type="Proteomes" id="UP000294664"/>
    </source>
</evidence>
<dbReference type="EMBL" id="SMAI01000035">
    <property type="protein sequence ID" value="TCT00178.1"/>
    <property type="molecule type" value="Genomic_DNA"/>
</dbReference>
<name>A0A4V6NZE5_9HYPH</name>
<dbReference type="InterPro" id="IPR014833">
    <property type="entry name" value="TnsA_N"/>
</dbReference>
<protein>
    <submittedName>
        <fullName evidence="2">TnsA endonuclease-like protein</fullName>
    </submittedName>
</protein>
<accession>A0A4V6NZE5</accession>
<keyword evidence="2" id="KW-0255">Endonuclease</keyword>